<dbReference type="InterPro" id="IPR029058">
    <property type="entry name" value="AB_hydrolase_fold"/>
</dbReference>
<dbReference type="PANTHER" id="PTHR43433:SF5">
    <property type="entry name" value="AB HYDROLASE-1 DOMAIN-CONTAINING PROTEIN"/>
    <property type="match status" value="1"/>
</dbReference>
<dbReference type="InterPro" id="IPR050471">
    <property type="entry name" value="AB_hydrolase"/>
</dbReference>
<keyword evidence="4" id="KW-1185">Reference proteome</keyword>
<gene>
    <name evidence="3" type="ORF">BCR37DRAFT_76484</name>
</gene>
<dbReference type="Pfam" id="PF00561">
    <property type="entry name" value="Abhydrolase_1"/>
    <property type="match status" value="1"/>
</dbReference>
<dbReference type="GeneID" id="63789077"/>
<dbReference type="RefSeq" id="XP_040724016.1">
    <property type="nucleotide sequence ID" value="XM_040872478.1"/>
</dbReference>
<name>A0A1Y2F7K1_PROLT</name>
<dbReference type="GO" id="GO:0016787">
    <property type="term" value="F:hydrolase activity"/>
    <property type="evidence" value="ECO:0007669"/>
    <property type="project" value="UniProtKB-KW"/>
</dbReference>
<dbReference type="OrthoDB" id="408373at2759"/>
<keyword evidence="1" id="KW-1133">Transmembrane helix</keyword>
<dbReference type="SUPFAM" id="SSF53474">
    <property type="entry name" value="alpha/beta-Hydrolases"/>
    <property type="match status" value="1"/>
</dbReference>
<dbReference type="Proteomes" id="UP000193685">
    <property type="component" value="Unassembled WGS sequence"/>
</dbReference>
<evidence type="ECO:0000313" key="4">
    <source>
        <dbReference type="Proteomes" id="UP000193685"/>
    </source>
</evidence>
<accession>A0A1Y2F7K1</accession>
<dbReference type="Gene3D" id="3.40.50.1820">
    <property type="entry name" value="alpha/beta hydrolase"/>
    <property type="match status" value="1"/>
</dbReference>
<dbReference type="STRING" id="56484.A0A1Y2F7K1"/>
<sequence>MSFLSRFSESAHHAWQEGDYTIPIIAAGASLAVFYSLARKNASSQALSAATHHSAGFTGSSGIPVIRAPEYTLAHADYPQSLYEGSQRITTPYGRVQVFVEGPKDGPRVMLVHGITTPCPVFRGVLRTLVKRGYRVATYDLWGRGYTDVPVGLPMDAAAFSFQLLSVLAHLGWSDAGVGGGTGYTLVGYSLGGGIVAAFAACYPQGIRQLVMIAPAGLLRASEQSPMRKLVQSHSVPFWLVEGLQSLVVPKKLEDVKRRVSGDAIDTTGVLDWQKENHKGFARAYLSTFRSGPIFDQLEVFGKLQEFAIGGKFKVMAIWGAEDDIVDAQKVSKRLMEIVPAAELVFFDGIGHDICTAVPVEVAERIMQFVEQ</sequence>
<organism evidence="3 4">
    <name type="scientific">Protomyces lactucae-debilis</name>
    <dbReference type="NCBI Taxonomy" id="2754530"/>
    <lineage>
        <taxon>Eukaryota</taxon>
        <taxon>Fungi</taxon>
        <taxon>Dikarya</taxon>
        <taxon>Ascomycota</taxon>
        <taxon>Taphrinomycotina</taxon>
        <taxon>Taphrinomycetes</taxon>
        <taxon>Taphrinales</taxon>
        <taxon>Protomycetaceae</taxon>
        <taxon>Protomyces</taxon>
    </lineage>
</organism>
<dbReference type="PRINTS" id="PR00111">
    <property type="entry name" value="ABHYDROLASE"/>
</dbReference>
<evidence type="ECO:0000313" key="3">
    <source>
        <dbReference type="EMBL" id="ORY79882.1"/>
    </source>
</evidence>
<keyword evidence="1" id="KW-0812">Transmembrane</keyword>
<dbReference type="PANTHER" id="PTHR43433">
    <property type="entry name" value="HYDROLASE, ALPHA/BETA FOLD FAMILY PROTEIN"/>
    <property type="match status" value="1"/>
</dbReference>
<dbReference type="OMA" id="AGYRILC"/>
<comment type="caution">
    <text evidence="3">The sequence shown here is derived from an EMBL/GenBank/DDBJ whole genome shotgun (WGS) entry which is preliminary data.</text>
</comment>
<feature type="transmembrane region" description="Helical" evidence="1">
    <location>
        <begin position="20"/>
        <end position="38"/>
    </location>
</feature>
<proteinExistence type="predicted"/>
<protein>
    <submittedName>
        <fullName evidence="3">Alpha/Beta hydrolase protein</fullName>
    </submittedName>
</protein>
<reference evidence="3 4" key="1">
    <citation type="submission" date="2016-07" db="EMBL/GenBank/DDBJ databases">
        <title>Pervasive Adenine N6-methylation of Active Genes in Fungi.</title>
        <authorList>
            <consortium name="DOE Joint Genome Institute"/>
            <person name="Mondo S.J."/>
            <person name="Dannebaum R.O."/>
            <person name="Kuo R.C."/>
            <person name="Labutti K."/>
            <person name="Haridas S."/>
            <person name="Kuo A."/>
            <person name="Salamov A."/>
            <person name="Ahrendt S.R."/>
            <person name="Lipzen A."/>
            <person name="Sullivan W."/>
            <person name="Andreopoulos W.B."/>
            <person name="Clum A."/>
            <person name="Lindquist E."/>
            <person name="Daum C."/>
            <person name="Ramamoorthy G.K."/>
            <person name="Gryganskyi A."/>
            <person name="Culley D."/>
            <person name="Magnuson J.K."/>
            <person name="James T.Y."/>
            <person name="O'Malley M.A."/>
            <person name="Stajich J.E."/>
            <person name="Spatafora J.W."/>
            <person name="Visel A."/>
            <person name="Grigoriev I.V."/>
        </authorList>
    </citation>
    <scope>NUCLEOTIDE SEQUENCE [LARGE SCALE GENOMIC DNA]</scope>
    <source>
        <strain evidence="3 4">12-1054</strain>
    </source>
</reference>
<keyword evidence="1" id="KW-0472">Membrane</keyword>
<evidence type="ECO:0000256" key="1">
    <source>
        <dbReference type="SAM" id="Phobius"/>
    </source>
</evidence>
<dbReference type="AlphaFoldDB" id="A0A1Y2F7K1"/>
<feature type="domain" description="AB hydrolase-1" evidence="2">
    <location>
        <begin position="107"/>
        <end position="354"/>
    </location>
</feature>
<dbReference type="EMBL" id="MCFI01000014">
    <property type="protein sequence ID" value="ORY79882.1"/>
    <property type="molecule type" value="Genomic_DNA"/>
</dbReference>
<dbReference type="InterPro" id="IPR000073">
    <property type="entry name" value="AB_hydrolase_1"/>
</dbReference>
<keyword evidence="3" id="KW-0378">Hydrolase</keyword>
<evidence type="ECO:0000259" key="2">
    <source>
        <dbReference type="Pfam" id="PF00561"/>
    </source>
</evidence>